<dbReference type="OMA" id="WMASEVC"/>
<evidence type="ECO:0000313" key="8">
    <source>
        <dbReference type="EnsemblMetazoa" id="XP_001943662.1"/>
    </source>
</evidence>
<keyword evidence="4" id="KW-0833">Ubl conjugation pathway</keyword>
<feature type="domain" description="F-box" evidence="7">
    <location>
        <begin position="130"/>
        <end position="178"/>
    </location>
</feature>
<dbReference type="SMART" id="SM00212">
    <property type="entry name" value="UBCc"/>
    <property type="match status" value="1"/>
</dbReference>
<evidence type="ECO:0000256" key="2">
    <source>
        <dbReference type="ARBA" id="ARBA00022679"/>
    </source>
</evidence>
<keyword evidence="5" id="KW-0067">ATP-binding</keyword>
<dbReference type="PROSITE" id="PS50127">
    <property type="entry name" value="UBC_2"/>
    <property type="match status" value="1"/>
</dbReference>
<dbReference type="Gene3D" id="3.10.110.10">
    <property type="entry name" value="Ubiquitin Conjugating Enzyme"/>
    <property type="match status" value="1"/>
</dbReference>
<dbReference type="GO" id="GO:0005524">
    <property type="term" value="F:ATP binding"/>
    <property type="evidence" value="ECO:0007669"/>
    <property type="project" value="UniProtKB-KW"/>
</dbReference>
<protein>
    <recommendedName>
        <fullName evidence="1">E2 ubiquitin-conjugating enzyme</fullName>
        <ecNumber evidence="1">2.3.2.23</ecNumber>
    </recommendedName>
</protein>
<dbReference type="SMART" id="SM00256">
    <property type="entry name" value="FBOX"/>
    <property type="match status" value="1"/>
</dbReference>
<dbReference type="RefSeq" id="XP_001943662.1">
    <property type="nucleotide sequence ID" value="XM_001943627.4"/>
</dbReference>
<dbReference type="GO" id="GO:0061631">
    <property type="term" value="F:ubiquitin conjugating enzyme activity"/>
    <property type="evidence" value="ECO:0007669"/>
    <property type="project" value="UniProtKB-EC"/>
</dbReference>
<dbReference type="EC" id="2.3.2.23" evidence="1"/>
<sequence length="382" mass="44202">MAGCSNWDIQNVDSDNIQTNFQRSSCCYVCNGYYGSCFDEQICQTCHLFLFSEELTQAVQEDVHNTMGVEDGDSGNDEPADIFYNGFQRPVQDVPLDAGEQAAPSQDLARRLQLLSESSALHSQPFDDDSDYFQELPPEVLLTVFSYLDDFSLWCVSKVCTRWNQLLRSHIPQTWRRFVVNCWPLYQPLKPVDDWLSVSSALFSSSSCLLCIRRMYYRPHAECQENSWRRRRLRHEVKNLKTDPPEGIRAISLDNHWCHWQATILGPAGSPFEGGKFFLYIQIPYGYPMTPPVVRFVTKIFHPNISRHGDIGLDSLHYNWSLALTIAKVLISIQSLLTDPFCDVCMEPDIARLYKNDRQTYNTIARYWTHRFAMNDILTWTN</sequence>
<dbReference type="PANTHER" id="PTHR24068">
    <property type="entry name" value="UBIQUITIN-CONJUGATING ENZYME E2"/>
    <property type="match status" value="1"/>
</dbReference>
<reference evidence="8" key="2">
    <citation type="submission" date="2022-06" db="UniProtKB">
        <authorList>
            <consortium name="EnsemblMetazoa"/>
        </authorList>
    </citation>
    <scope>IDENTIFICATION</scope>
</reference>
<evidence type="ECO:0000256" key="3">
    <source>
        <dbReference type="ARBA" id="ARBA00022741"/>
    </source>
</evidence>
<dbReference type="KEGG" id="api:100159256"/>
<name>A0A8R1ZYW5_ACYPI</name>
<dbReference type="GeneID" id="100159256"/>
<accession>A0A8R1ZYW5</accession>
<evidence type="ECO:0000259" key="6">
    <source>
        <dbReference type="PROSITE" id="PS50127"/>
    </source>
</evidence>
<feature type="domain" description="UBC core" evidence="6">
    <location>
        <begin position="228"/>
        <end position="374"/>
    </location>
</feature>
<dbReference type="EnsemblMetazoa" id="XM_001943627.5">
    <property type="protein sequence ID" value="XP_001943662.1"/>
    <property type="gene ID" value="LOC100159256"/>
</dbReference>
<keyword evidence="3" id="KW-0547">Nucleotide-binding</keyword>
<dbReference type="AlphaFoldDB" id="A0A8R1ZYW5"/>
<dbReference type="Pfam" id="PF12937">
    <property type="entry name" value="F-box-like"/>
    <property type="match status" value="1"/>
</dbReference>
<dbReference type="PROSITE" id="PS50181">
    <property type="entry name" value="FBOX"/>
    <property type="match status" value="1"/>
</dbReference>
<dbReference type="OrthoDB" id="9973183at2759"/>
<evidence type="ECO:0000259" key="7">
    <source>
        <dbReference type="PROSITE" id="PS50181"/>
    </source>
</evidence>
<dbReference type="InterPro" id="IPR000608">
    <property type="entry name" value="UBC"/>
</dbReference>
<dbReference type="SUPFAM" id="SSF81383">
    <property type="entry name" value="F-box domain"/>
    <property type="match status" value="1"/>
</dbReference>
<dbReference type="InterPro" id="IPR001810">
    <property type="entry name" value="F-box_dom"/>
</dbReference>
<dbReference type="CDD" id="cd09917">
    <property type="entry name" value="F-box_SF"/>
    <property type="match status" value="1"/>
</dbReference>
<dbReference type="Gene3D" id="1.20.1280.50">
    <property type="match status" value="1"/>
</dbReference>
<dbReference type="CDD" id="cd23826">
    <property type="entry name" value="UEV_Morgue-like"/>
    <property type="match status" value="1"/>
</dbReference>
<evidence type="ECO:0000256" key="1">
    <source>
        <dbReference type="ARBA" id="ARBA00012486"/>
    </source>
</evidence>
<reference evidence="9" key="1">
    <citation type="submission" date="2010-06" db="EMBL/GenBank/DDBJ databases">
        <authorList>
            <person name="Jiang H."/>
            <person name="Abraham K."/>
            <person name="Ali S."/>
            <person name="Alsbrooks S.L."/>
            <person name="Anim B.N."/>
            <person name="Anosike U.S."/>
            <person name="Attaway T."/>
            <person name="Bandaranaike D.P."/>
            <person name="Battles P.K."/>
            <person name="Bell S.N."/>
            <person name="Bell A.V."/>
            <person name="Beltran B."/>
            <person name="Bickham C."/>
            <person name="Bustamante Y."/>
            <person name="Caleb T."/>
            <person name="Canada A."/>
            <person name="Cardenas V."/>
            <person name="Carter K."/>
            <person name="Chacko J."/>
            <person name="Chandrabose M.N."/>
            <person name="Chavez D."/>
            <person name="Chavez A."/>
            <person name="Chen L."/>
            <person name="Chu H.-S."/>
            <person name="Claassen K.J."/>
            <person name="Cockrell R."/>
            <person name="Collins M."/>
            <person name="Cooper J.A."/>
            <person name="Cree A."/>
            <person name="Curry S.M."/>
            <person name="Da Y."/>
            <person name="Dao M.D."/>
            <person name="Das B."/>
            <person name="Davila M.-L."/>
            <person name="Davy-Carroll L."/>
            <person name="Denson S."/>
            <person name="Dinh H."/>
            <person name="Ebong V.E."/>
            <person name="Edwards J.R."/>
            <person name="Egan A."/>
            <person name="El-Daye J."/>
            <person name="Escobedo L."/>
            <person name="Fernandez S."/>
            <person name="Fernando P.R."/>
            <person name="Flagg N."/>
            <person name="Forbes L.D."/>
            <person name="Fowler R.G."/>
            <person name="Fu Q."/>
            <person name="Gabisi R.A."/>
            <person name="Ganer J."/>
            <person name="Garbino Pronczuk A."/>
            <person name="Garcia R.M."/>
            <person name="Garner T."/>
            <person name="Garrett T.E."/>
            <person name="Gonzalez D.A."/>
            <person name="Hamid H."/>
            <person name="Hawkins E.S."/>
            <person name="Hirani K."/>
            <person name="Hogues M.E."/>
            <person name="Hollins B."/>
            <person name="Hsiao C.-H."/>
            <person name="Jabil R."/>
            <person name="James M.L."/>
            <person name="Jhangiani S.N."/>
            <person name="Johnson B."/>
            <person name="Johnson Q."/>
            <person name="Joshi V."/>
            <person name="Kalu J.B."/>
            <person name="Kam C."/>
            <person name="Kashfia A."/>
            <person name="Keebler J."/>
            <person name="Kisamo H."/>
            <person name="Kovar C.L."/>
            <person name="Lago L.A."/>
            <person name="Lai C.-Y."/>
            <person name="Laidlaw J."/>
            <person name="Lara F."/>
            <person name="Le T.-K."/>
            <person name="Lee S.L."/>
            <person name="Legall F.H."/>
            <person name="Lemon S.J."/>
            <person name="Lewis L.R."/>
            <person name="Li B."/>
            <person name="Liu Y."/>
            <person name="Liu Y.-S."/>
            <person name="Lopez J."/>
            <person name="Lozado R.J."/>
            <person name="Lu J."/>
            <person name="Madu R.C."/>
            <person name="Maheshwari M."/>
            <person name="Maheshwari R."/>
            <person name="Malloy K."/>
            <person name="Martinez E."/>
            <person name="Mathew T."/>
            <person name="Mercado I.C."/>
            <person name="Mercado C."/>
            <person name="Meyer B."/>
            <person name="Montgomery K."/>
            <person name="Morgan M.B."/>
            <person name="Munidasa M."/>
            <person name="Nazareth L.V."/>
            <person name="Nelson J."/>
            <person name="Ng B.M."/>
            <person name="Nguyen N.B."/>
            <person name="Nguyen P.Q."/>
            <person name="Nguyen T."/>
            <person name="Obregon M."/>
            <person name="Okwuonu G.O."/>
            <person name="Onwere C.G."/>
            <person name="Orozco G."/>
            <person name="Parra A."/>
            <person name="Patel S."/>
            <person name="Patil S."/>
            <person name="Perez A."/>
            <person name="Perez Y."/>
            <person name="Pham C."/>
            <person name="Primus E.L."/>
            <person name="Pu L.-L."/>
            <person name="Puazo M."/>
            <person name="Qin X."/>
            <person name="Quiroz J.B."/>
            <person name="Reese J."/>
            <person name="Richards S."/>
            <person name="Rives C.M."/>
            <person name="Robberts R."/>
            <person name="Ruiz S.J."/>
            <person name="Ruiz M.J."/>
            <person name="Santibanez J."/>
            <person name="Schneider B.W."/>
            <person name="Sisson I."/>
            <person name="Smith M."/>
            <person name="Sodergren E."/>
            <person name="Song X.-Z."/>
            <person name="Song B.B."/>
            <person name="Summersgill H."/>
            <person name="Thelus R."/>
            <person name="Thornton R.D."/>
            <person name="Trejos Z.Y."/>
            <person name="Usmani K."/>
            <person name="Vattathil S."/>
            <person name="Villasana D."/>
            <person name="Walker D.L."/>
            <person name="Wang S."/>
            <person name="Wang K."/>
            <person name="White C.S."/>
            <person name="Williams A.C."/>
            <person name="Williamson J."/>
            <person name="Wilson K."/>
            <person name="Woghiren I.O."/>
            <person name="Woodworth J.R."/>
            <person name="Worley K.C."/>
            <person name="Wright R.A."/>
            <person name="Wu W."/>
            <person name="Young L."/>
            <person name="Zhang L."/>
            <person name="Zhang J."/>
            <person name="Zhu Y."/>
            <person name="Muzny D.M."/>
            <person name="Weinstock G."/>
            <person name="Gibbs R.A."/>
        </authorList>
    </citation>
    <scope>NUCLEOTIDE SEQUENCE [LARGE SCALE GENOMIC DNA]</scope>
    <source>
        <strain evidence="9">LSR1</strain>
    </source>
</reference>
<keyword evidence="9" id="KW-1185">Reference proteome</keyword>
<evidence type="ECO:0000256" key="4">
    <source>
        <dbReference type="ARBA" id="ARBA00022786"/>
    </source>
</evidence>
<evidence type="ECO:0000256" key="5">
    <source>
        <dbReference type="ARBA" id="ARBA00022840"/>
    </source>
</evidence>
<dbReference type="InterPro" id="IPR016135">
    <property type="entry name" value="UBQ-conjugating_enzyme/RWD"/>
</dbReference>
<dbReference type="CTD" id="33648"/>
<dbReference type="FunFam" id="3.10.110.10:FF:000060">
    <property type="entry name" value="Ubiquitin conjugating enzyme (UbcB)"/>
    <property type="match status" value="1"/>
</dbReference>
<dbReference type="InterPro" id="IPR036047">
    <property type="entry name" value="F-box-like_dom_sf"/>
</dbReference>
<keyword evidence="2" id="KW-0808">Transferase</keyword>
<organism evidence="8 9">
    <name type="scientific">Acyrthosiphon pisum</name>
    <name type="common">Pea aphid</name>
    <dbReference type="NCBI Taxonomy" id="7029"/>
    <lineage>
        <taxon>Eukaryota</taxon>
        <taxon>Metazoa</taxon>
        <taxon>Ecdysozoa</taxon>
        <taxon>Arthropoda</taxon>
        <taxon>Hexapoda</taxon>
        <taxon>Insecta</taxon>
        <taxon>Pterygota</taxon>
        <taxon>Neoptera</taxon>
        <taxon>Paraneoptera</taxon>
        <taxon>Hemiptera</taxon>
        <taxon>Sternorrhyncha</taxon>
        <taxon>Aphidomorpha</taxon>
        <taxon>Aphidoidea</taxon>
        <taxon>Aphididae</taxon>
        <taxon>Macrosiphini</taxon>
        <taxon>Acyrthosiphon</taxon>
    </lineage>
</organism>
<proteinExistence type="predicted"/>
<dbReference type="Pfam" id="PF00179">
    <property type="entry name" value="UQ_con"/>
    <property type="match status" value="1"/>
</dbReference>
<dbReference type="SUPFAM" id="SSF54495">
    <property type="entry name" value="UBC-like"/>
    <property type="match status" value="1"/>
</dbReference>
<evidence type="ECO:0000313" key="9">
    <source>
        <dbReference type="Proteomes" id="UP000007819"/>
    </source>
</evidence>
<dbReference type="Proteomes" id="UP000007819">
    <property type="component" value="Chromosome A1"/>
</dbReference>